<dbReference type="Proteomes" id="UP000222542">
    <property type="component" value="Unassembled WGS sequence"/>
</dbReference>
<evidence type="ECO:0000313" key="2">
    <source>
        <dbReference type="Proteomes" id="UP000222542"/>
    </source>
</evidence>
<sequence>MQDHLLLLNDFPYNKIIEVPAVGNVGGLAVMWDDSLLDLDEVATTNQEIHTIVKFWRNRDGVIRYVDSDFVGDHDKRSSLIDYVFTIGGCAISWKITLQTTVALSTIEAEYMAITEAFKEVIWLKGLLRELSKDLQITTIFCNS</sequence>
<gene>
    <name evidence="1" type="ORF">T459_01600</name>
</gene>
<reference evidence="1 2" key="1">
    <citation type="journal article" date="2014" name="Nat. Genet.">
        <title>Genome sequence of the hot pepper provides insights into the evolution of pungency in Capsicum species.</title>
        <authorList>
            <person name="Kim S."/>
            <person name="Park M."/>
            <person name="Yeom S.I."/>
            <person name="Kim Y.M."/>
            <person name="Lee J.M."/>
            <person name="Lee H.A."/>
            <person name="Seo E."/>
            <person name="Choi J."/>
            <person name="Cheong K."/>
            <person name="Kim K.T."/>
            <person name="Jung K."/>
            <person name="Lee G.W."/>
            <person name="Oh S.K."/>
            <person name="Bae C."/>
            <person name="Kim S.B."/>
            <person name="Lee H.Y."/>
            <person name="Kim S.Y."/>
            <person name="Kim M.S."/>
            <person name="Kang B.C."/>
            <person name="Jo Y.D."/>
            <person name="Yang H.B."/>
            <person name="Jeong H.J."/>
            <person name="Kang W.H."/>
            <person name="Kwon J.K."/>
            <person name="Shin C."/>
            <person name="Lim J.Y."/>
            <person name="Park J.H."/>
            <person name="Huh J.H."/>
            <person name="Kim J.S."/>
            <person name="Kim B.D."/>
            <person name="Cohen O."/>
            <person name="Paran I."/>
            <person name="Suh M.C."/>
            <person name="Lee S.B."/>
            <person name="Kim Y.K."/>
            <person name="Shin Y."/>
            <person name="Noh S.J."/>
            <person name="Park J."/>
            <person name="Seo Y.S."/>
            <person name="Kwon S.Y."/>
            <person name="Kim H.A."/>
            <person name="Park J.M."/>
            <person name="Kim H.J."/>
            <person name="Choi S.B."/>
            <person name="Bosland P.W."/>
            <person name="Reeves G."/>
            <person name="Jo S.H."/>
            <person name="Lee B.W."/>
            <person name="Cho H.T."/>
            <person name="Choi H.S."/>
            <person name="Lee M.S."/>
            <person name="Yu Y."/>
            <person name="Do Choi Y."/>
            <person name="Park B.S."/>
            <person name="van Deynze A."/>
            <person name="Ashrafi H."/>
            <person name="Hill T."/>
            <person name="Kim W.T."/>
            <person name="Pai H.S."/>
            <person name="Ahn H.K."/>
            <person name="Yeam I."/>
            <person name="Giovannoni J.J."/>
            <person name="Rose J.K."/>
            <person name="Sorensen I."/>
            <person name="Lee S.J."/>
            <person name="Kim R.W."/>
            <person name="Choi I.Y."/>
            <person name="Choi B.S."/>
            <person name="Lim J.S."/>
            <person name="Lee Y.H."/>
            <person name="Choi D."/>
        </authorList>
    </citation>
    <scope>NUCLEOTIDE SEQUENCE [LARGE SCALE GENOMIC DNA]</scope>
    <source>
        <strain evidence="2">cv. CM334</strain>
    </source>
</reference>
<accession>A0A2G3AHQ5</accession>
<protein>
    <recommendedName>
        <fullName evidence="3">Retrovirus-related Pol polyprotein from transposon TNT 1-94</fullName>
    </recommendedName>
</protein>
<dbReference type="PANTHER" id="PTHR35218">
    <property type="entry name" value="RNASE H DOMAIN-CONTAINING PROTEIN"/>
    <property type="match status" value="1"/>
</dbReference>
<dbReference type="EMBL" id="AYRZ02000001">
    <property type="protein sequence ID" value="PHT93718.1"/>
    <property type="molecule type" value="Genomic_DNA"/>
</dbReference>
<reference evidence="1 2" key="2">
    <citation type="journal article" date="2017" name="Genome Biol.">
        <title>New reference genome sequences of hot pepper reveal the massive evolution of plant disease-resistance genes by retroduplication.</title>
        <authorList>
            <person name="Kim S."/>
            <person name="Park J."/>
            <person name="Yeom S.I."/>
            <person name="Kim Y.M."/>
            <person name="Seo E."/>
            <person name="Kim K.T."/>
            <person name="Kim M.S."/>
            <person name="Lee J.M."/>
            <person name="Cheong K."/>
            <person name="Shin H.S."/>
            <person name="Kim S.B."/>
            <person name="Han K."/>
            <person name="Lee J."/>
            <person name="Park M."/>
            <person name="Lee H.A."/>
            <person name="Lee H.Y."/>
            <person name="Lee Y."/>
            <person name="Oh S."/>
            <person name="Lee J.H."/>
            <person name="Choi E."/>
            <person name="Choi E."/>
            <person name="Lee S.E."/>
            <person name="Jeon J."/>
            <person name="Kim H."/>
            <person name="Choi G."/>
            <person name="Song H."/>
            <person name="Lee J."/>
            <person name="Lee S.C."/>
            <person name="Kwon J.K."/>
            <person name="Lee H.Y."/>
            <person name="Koo N."/>
            <person name="Hong Y."/>
            <person name="Kim R.W."/>
            <person name="Kang W.H."/>
            <person name="Huh J.H."/>
            <person name="Kang B.C."/>
            <person name="Yang T.J."/>
            <person name="Lee Y.H."/>
            <person name="Bennetzen J.L."/>
            <person name="Choi D."/>
        </authorList>
    </citation>
    <scope>NUCLEOTIDE SEQUENCE [LARGE SCALE GENOMIC DNA]</scope>
    <source>
        <strain evidence="2">cv. CM334</strain>
    </source>
</reference>
<dbReference type="STRING" id="4072.A0A2G3AHQ5"/>
<name>A0A2G3AHQ5_CAPAN</name>
<evidence type="ECO:0008006" key="3">
    <source>
        <dbReference type="Google" id="ProtNLM"/>
    </source>
</evidence>
<dbReference type="AlphaFoldDB" id="A0A2G3AHQ5"/>
<dbReference type="CDD" id="cd09272">
    <property type="entry name" value="RNase_HI_RT_Ty1"/>
    <property type="match status" value="1"/>
</dbReference>
<proteinExistence type="predicted"/>
<comment type="caution">
    <text evidence="1">The sequence shown here is derived from an EMBL/GenBank/DDBJ whole genome shotgun (WGS) entry which is preliminary data.</text>
</comment>
<evidence type="ECO:0000313" key="1">
    <source>
        <dbReference type="EMBL" id="PHT93718.1"/>
    </source>
</evidence>
<keyword evidence="2" id="KW-1185">Reference proteome</keyword>
<organism evidence="1 2">
    <name type="scientific">Capsicum annuum</name>
    <name type="common">Capsicum pepper</name>
    <dbReference type="NCBI Taxonomy" id="4072"/>
    <lineage>
        <taxon>Eukaryota</taxon>
        <taxon>Viridiplantae</taxon>
        <taxon>Streptophyta</taxon>
        <taxon>Embryophyta</taxon>
        <taxon>Tracheophyta</taxon>
        <taxon>Spermatophyta</taxon>
        <taxon>Magnoliopsida</taxon>
        <taxon>eudicotyledons</taxon>
        <taxon>Gunneridae</taxon>
        <taxon>Pentapetalae</taxon>
        <taxon>asterids</taxon>
        <taxon>lamiids</taxon>
        <taxon>Solanales</taxon>
        <taxon>Solanaceae</taxon>
        <taxon>Solanoideae</taxon>
        <taxon>Capsiceae</taxon>
        <taxon>Capsicum</taxon>
    </lineage>
</organism>
<dbReference type="Gramene" id="PHT93718">
    <property type="protein sequence ID" value="PHT93718"/>
    <property type="gene ID" value="T459_01600"/>
</dbReference>
<dbReference type="PANTHER" id="PTHR35218:SF9">
    <property type="entry name" value="ENDONUCLEASE_EXONUCLEASE_PHOSPHATASE DOMAIN-CONTAINING PROTEIN"/>
    <property type="match status" value="1"/>
</dbReference>